<dbReference type="InterPro" id="IPR016169">
    <property type="entry name" value="FAD-bd_PCMH_sub2"/>
</dbReference>
<dbReference type="InterPro" id="IPR036318">
    <property type="entry name" value="FAD-bd_PCMH-like_sf"/>
</dbReference>
<accession>A0ABS7UH03</accession>
<reference evidence="2 3" key="1">
    <citation type="submission" date="2021-09" db="EMBL/GenBank/DDBJ databases">
        <title>Whole genome sequence of Nocardioides sp. GBK3QG-3.</title>
        <authorList>
            <person name="Tuo L."/>
        </authorList>
    </citation>
    <scope>NUCLEOTIDE SEQUENCE [LARGE SCALE GENOMIC DNA]</scope>
    <source>
        <strain evidence="2 3">GBK3QG-3</strain>
    </source>
</reference>
<dbReference type="Gene3D" id="3.30.465.10">
    <property type="match status" value="1"/>
</dbReference>
<evidence type="ECO:0000313" key="2">
    <source>
        <dbReference type="EMBL" id="MBZ5740057.1"/>
    </source>
</evidence>
<comment type="caution">
    <text evidence="2">The sequence shown here is derived from an EMBL/GenBank/DDBJ whole genome shotgun (WGS) entry which is preliminary data.</text>
</comment>
<keyword evidence="3" id="KW-1185">Reference proteome</keyword>
<sequence length="253" mass="26171">MDLSSVTSLRAARSRADLTLGPGETVLAGGTWLFSEPQPTVTGLVDLTALGWPAWEELPDALRIGATCTIEQVQQAPWGPLTGLVREAADSFLMSWKVQHVATVGGNLCLGLPAGAMISLTAALGASVEIWTPAGEVRHEPVAGFVTGDGRTTLRPGEVLRAVDVPRAALAAPAAFRRTSLARLGRAGAVVIGSGSTVTVTASTSRPVALSVDDLEAGLAAIDCWFDDPHGAPDWRAHVTGLLAREVAAELVA</sequence>
<feature type="domain" description="FAD-binding PCMH-type" evidence="1">
    <location>
        <begin position="1"/>
        <end position="170"/>
    </location>
</feature>
<dbReference type="EMBL" id="JAIQZJ010000012">
    <property type="protein sequence ID" value="MBZ5740057.1"/>
    <property type="molecule type" value="Genomic_DNA"/>
</dbReference>
<dbReference type="InterPro" id="IPR016166">
    <property type="entry name" value="FAD-bd_PCMH"/>
</dbReference>
<dbReference type="Proteomes" id="UP000780875">
    <property type="component" value="Unassembled WGS sequence"/>
</dbReference>
<dbReference type="PROSITE" id="PS51387">
    <property type="entry name" value="FAD_PCMH"/>
    <property type="match status" value="1"/>
</dbReference>
<proteinExistence type="predicted"/>
<gene>
    <name evidence="2" type="ORF">K8U61_17915</name>
</gene>
<evidence type="ECO:0000313" key="3">
    <source>
        <dbReference type="Proteomes" id="UP000780875"/>
    </source>
</evidence>
<dbReference type="RefSeq" id="WP_224124421.1">
    <property type="nucleotide sequence ID" value="NZ_JAIQZJ010000012.1"/>
</dbReference>
<dbReference type="PANTHER" id="PTHR42659">
    <property type="entry name" value="XANTHINE DEHYDROGENASE SUBUNIT C-RELATED"/>
    <property type="match status" value="1"/>
</dbReference>
<organism evidence="2 3">
    <name type="scientific">Nocardioides mangrovi</name>
    <dbReference type="NCBI Taxonomy" id="2874580"/>
    <lineage>
        <taxon>Bacteria</taxon>
        <taxon>Bacillati</taxon>
        <taxon>Actinomycetota</taxon>
        <taxon>Actinomycetes</taxon>
        <taxon>Propionibacteriales</taxon>
        <taxon>Nocardioidaceae</taxon>
        <taxon>Nocardioides</taxon>
    </lineage>
</organism>
<dbReference type="Pfam" id="PF00941">
    <property type="entry name" value="FAD_binding_5"/>
    <property type="match status" value="1"/>
</dbReference>
<dbReference type="InterPro" id="IPR051312">
    <property type="entry name" value="Diverse_Substr_Oxidored"/>
</dbReference>
<dbReference type="InterPro" id="IPR002346">
    <property type="entry name" value="Mopterin_DH_FAD-bd"/>
</dbReference>
<evidence type="ECO:0000259" key="1">
    <source>
        <dbReference type="PROSITE" id="PS51387"/>
    </source>
</evidence>
<name>A0ABS7UH03_9ACTN</name>
<dbReference type="SUPFAM" id="SSF56176">
    <property type="entry name" value="FAD-binding/transporter-associated domain-like"/>
    <property type="match status" value="1"/>
</dbReference>
<protein>
    <submittedName>
        <fullName evidence="2">FAD binding domain-containing protein</fullName>
    </submittedName>
</protein>
<dbReference type="PANTHER" id="PTHR42659:SF9">
    <property type="entry name" value="XANTHINE DEHYDROGENASE FAD-BINDING SUBUNIT XDHB-RELATED"/>
    <property type="match status" value="1"/>
</dbReference>